<dbReference type="InterPro" id="IPR011991">
    <property type="entry name" value="ArsR-like_HTH"/>
</dbReference>
<dbReference type="PANTHER" id="PTHR33154:SF33">
    <property type="entry name" value="TRANSCRIPTIONAL REPRESSOR SDPR"/>
    <property type="match status" value="1"/>
</dbReference>
<feature type="domain" description="HTH arsR-type" evidence="4">
    <location>
        <begin position="11"/>
        <end position="112"/>
    </location>
</feature>
<evidence type="ECO:0000256" key="2">
    <source>
        <dbReference type="ARBA" id="ARBA00023125"/>
    </source>
</evidence>
<dbReference type="InterPro" id="IPR036388">
    <property type="entry name" value="WH-like_DNA-bd_sf"/>
</dbReference>
<dbReference type="AlphaFoldDB" id="A0A9D2IF38"/>
<protein>
    <submittedName>
        <fullName evidence="5">Winged helix-turn-helix domain-containing protein</fullName>
    </submittedName>
</protein>
<dbReference type="Pfam" id="PF12840">
    <property type="entry name" value="HTH_20"/>
    <property type="match status" value="1"/>
</dbReference>
<accession>A0A9D2IF38</accession>
<reference evidence="5" key="2">
    <citation type="submission" date="2021-04" db="EMBL/GenBank/DDBJ databases">
        <authorList>
            <person name="Gilroy R."/>
        </authorList>
    </citation>
    <scope>NUCLEOTIDE SEQUENCE</scope>
    <source>
        <strain evidence="5">CHK187-5294</strain>
    </source>
</reference>
<dbReference type="SMART" id="SM00418">
    <property type="entry name" value="HTH_ARSR"/>
    <property type="match status" value="1"/>
</dbReference>
<dbReference type="PANTHER" id="PTHR33154">
    <property type="entry name" value="TRANSCRIPTIONAL REGULATOR, ARSR FAMILY"/>
    <property type="match status" value="1"/>
</dbReference>
<reference evidence="5" key="1">
    <citation type="journal article" date="2021" name="PeerJ">
        <title>Extensive microbial diversity within the chicken gut microbiome revealed by metagenomics and culture.</title>
        <authorList>
            <person name="Gilroy R."/>
            <person name="Ravi A."/>
            <person name="Getino M."/>
            <person name="Pursley I."/>
            <person name="Horton D.L."/>
            <person name="Alikhan N.F."/>
            <person name="Baker D."/>
            <person name="Gharbi K."/>
            <person name="Hall N."/>
            <person name="Watson M."/>
            <person name="Adriaenssens E.M."/>
            <person name="Foster-Nyarko E."/>
            <person name="Jarju S."/>
            <person name="Secka A."/>
            <person name="Antonio M."/>
            <person name="Oren A."/>
            <person name="Chaudhuri R.R."/>
            <person name="La Ragione R."/>
            <person name="Hildebrand F."/>
            <person name="Pallen M.J."/>
        </authorList>
    </citation>
    <scope>NUCLEOTIDE SEQUENCE</scope>
    <source>
        <strain evidence="5">CHK187-5294</strain>
    </source>
</reference>
<evidence type="ECO:0000259" key="4">
    <source>
        <dbReference type="PROSITE" id="PS50987"/>
    </source>
</evidence>
<dbReference type="InterPro" id="IPR001845">
    <property type="entry name" value="HTH_ArsR_DNA-bd_dom"/>
</dbReference>
<gene>
    <name evidence="5" type="ORF">H9727_06885</name>
</gene>
<dbReference type="Gene3D" id="1.10.10.10">
    <property type="entry name" value="Winged helix-like DNA-binding domain superfamily/Winged helix DNA-binding domain"/>
    <property type="match status" value="1"/>
</dbReference>
<dbReference type="NCBIfam" id="NF033788">
    <property type="entry name" value="HTH_metalloreg"/>
    <property type="match status" value="1"/>
</dbReference>
<dbReference type="PRINTS" id="PR00778">
    <property type="entry name" value="HTHARSR"/>
</dbReference>
<dbReference type="SUPFAM" id="SSF46785">
    <property type="entry name" value="Winged helix' DNA-binding domain"/>
    <property type="match status" value="1"/>
</dbReference>
<dbReference type="InterPro" id="IPR051081">
    <property type="entry name" value="HTH_MetalResp_TranReg"/>
</dbReference>
<dbReference type="GO" id="GO:0003700">
    <property type="term" value="F:DNA-binding transcription factor activity"/>
    <property type="evidence" value="ECO:0007669"/>
    <property type="project" value="InterPro"/>
</dbReference>
<keyword evidence="1" id="KW-0805">Transcription regulation</keyword>
<dbReference type="GO" id="GO:0003677">
    <property type="term" value="F:DNA binding"/>
    <property type="evidence" value="ECO:0007669"/>
    <property type="project" value="UniProtKB-KW"/>
</dbReference>
<evidence type="ECO:0000256" key="3">
    <source>
        <dbReference type="ARBA" id="ARBA00023163"/>
    </source>
</evidence>
<keyword evidence="2" id="KW-0238">DNA-binding</keyword>
<keyword evidence="3" id="KW-0804">Transcription</keyword>
<proteinExistence type="predicted"/>
<dbReference type="EMBL" id="DXCL01000042">
    <property type="protein sequence ID" value="HIZ03994.1"/>
    <property type="molecule type" value="Genomic_DNA"/>
</dbReference>
<evidence type="ECO:0000256" key="1">
    <source>
        <dbReference type="ARBA" id="ARBA00023015"/>
    </source>
</evidence>
<dbReference type="InterPro" id="IPR036390">
    <property type="entry name" value="WH_DNA-bd_sf"/>
</dbReference>
<comment type="caution">
    <text evidence="5">The sequence shown here is derived from an EMBL/GenBank/DDBJ whole genome shotgun (WGS) entry which is preliminary data.</text>
</comment>
<dbReference type="Proteomes" id="UP000824132">
    <property type="component" value="Unassembled WGS sequence"/>
</dbReference>
<dbReference type="PROSITE" id="PS50987">
    <property type="entry name" value="HTH_ARSR_2"/>
    <property type="match status" value="1"/>
</dbReference>
<organism evidence="5 6">
    <name type="scientific">Candidatus Borkfalkia avistercoris</name>
    <dbReference type="NCBI Taxonomy" id="2838504"/>
    <lineage>
        <taxon>Bacteria</taxon>
        <taxon>Bacillati</taxon>
        <taxon>Bacillota</taxon>
        <taxon>Clostridia</taxon>
        <taxon>Christensenellales</taxon>
        <taxon>Christensenellaceae</taxon>
        <taxon>Candidatus Borkfalkia</taxon>
    </lineage>
</organism>
<evidence type="ECO:0000313" key="6">
    <source>
        <dbReference type="Proteomes" id="UP000824132"/>
    </source>
</evidence>
<dbReference type="CDD" id="cd00090">
    <property type="entry name" value="HTH_ARSR"/>
    <property type="match status" value="1"/>
</dbReference>
<evidence type="ECO:0000313" key="5">
    <source>
        <dbReference type="EMBL" id="HIZ03994.1"/>
    </source>
</evidence>
<sequence length="130" mass="14335">MNECMEAKREIAEKFMPCAKAIAALGNEARMRIVLALLHAPERGLRVGAVAERVHMSRSSATHHLAILKEAGLVSVLKEGTKNFYYMDADPELWGRLAALFSEISETVLRADEEGYPFGTCAAAEKEQKV</sequence>
<name>A0A9D2IF38_9FIRM</name>